<gene>
    <name evidence="25" type="ORF">LELG_03556</name>
</gene>
<feature type="compositionally biased region" description="Acidic residues" evidence="22">
    <location>
        <begin position="123"/>
        <end position="136"/>
    </location>
</feature>
<keyword evidence="13" id="KW-0496">Mitochondrion</keyword>
<dbReference type="eggNOG" id="KOG0537">
    <property type="taxonomic scope" value="Eukaryota"/>
</dbReference>
<feature type="compositionally biased region" description="Basic and acidic residues" evidence="22">
    <location>
        <begin position="72"/>
        <end position="86"/>
    </location>
</feature>
<evidence type="ECO:0000313" key="25">
    <source>
        <dbReference type="EMBL" id="EDK45377.1"/>
    </source>
</evidence>
<keyword evidence="10" id="KW-0809">Transit peptide</keyword>
<feature type="compositionally biased region" description="Basic residues" evidence="22">
    <location>
        <begin position="87"/>
        <end position="97"/>
    </location>
</feature>
<feature type="domain" description="FMN hydroxy acid dehydrogenase" evidence="24">
    <location>
        <begin position="192"/>
        <end position="553"/>
    </location>
</feature>
<dbReference type="InParanoid" id="A5E1R9"/>
<comment type="subcellular location">
    <subcellularLocation>
        <location evidence="3">Mitochondrion intermembrane space</location>
    </subcellularLocation>
</comment>
<dbReference type="PROSITE" id="PS00557">
    <property type="entry name" value="FMN_HYDROXY_ACID_DH_1"/>
    <property type="match status" value="1"/>
</dbReference>
<evidence type="ECO:0000256" key="22">
    <source>
        <dbReference type="SAM" id="MobiDB-lite"/>
    </source>
</evidence>
<evidence type="ECO:0000256" key="12">
    <source>
        <dbReference type="ARBA" id="ARBA00023004"/>
    </source>
</evidence>
<dbReference type="EC" id="1.1.2.3" evidence="17"/>
<keyword evidence="5" id="KW-0813">Transport</keyword>
<comment type="cofactor">
    <cofactor evidence="2">
        <name>heme b</name>
        <dbReference type="ChEBI" id="CHEBI:60344"/>
    </cofactor>
</comment>
<organism evidence="25 26">
    <name type="scientific">Lodderomyces elongisporus (strain ATCC 11503 / CBS 2605 / JCM 1781 / NBRC 1676 / NRRL YB-4239)</name>
    <name type="common">Yeast</name>
    <name type="synonym">Saccharomyces elongisporus</name>
    <dbReference type="NCBI Taxonomy" id="379508"/>
    <lineage>
        <taxon>Eukaryota</taxon>
        <taxon>Fungi</taxon>
        <taxon>Dikarya</taxon>
        <taxon>Ascomycota</taxon>
        <taxon>Saccharomycotina</taxon>
        <taxon>Pichiomycetes</taxon>
        <taxon>Debaryomycetaceae</taxon>
        <taxon>Candida/Lodderomyces clade</taxon>
        <taxon>Lodderomyces</taxon>
    </lineage>
</organism>
<dbReference type="PRINTS" id="PR00363">
    <property type="entry name" value="CYTOCHROMEB5"/>
</dbReference>
<dbReference type="SUPFAM" id="SSF55856">
    <property type="entry name" value="Cytochrome b5-like heme/steroid binding domain"/>
    <property type="match status" value="1"/>
</dbReference>
<reference evidence="25 26" key="1">
    <citation type="journal article" date="2009" name="Nature">
        <title>Evolution of pathogenicity and sexual reproduction in eight Candida genomes.</title>
        <authorList>
            <person name="Butler G."/>
            <person name="Rasmussen M.D."/>
            <person name="Lin M.F."/>
            <person name="Santos M.A."/>
            <person name="Sakthikumar S."/>
            <person name="Munro C.A."/>
            <person name="Rheinbay E."/>
            <person name="Grabherr M."/>
            <person name="Forche A."/>
            <person name="Reedy J.L."/>
            <person name="Agrafioti I."/>
            <person name="Arnaud M.B."/>
            <person name="Bates S."/>
            <person name="Brown A.J."/>
            <person name="Brunke S."/>
            <person name="Costanzo M.C."/>
            <person name="Fitzpatrick D.A."/>
            <person name="de Groot P.W."/>
            <person name="Harris D."/>
            <person name="Hoyer L.L."/>
            <person name="Hube B."/>
            <person name="Klis F.M."/>
            <person name="Kodira C."/>
            <person name="Lennard N."/>
            <person name="Logue M.E."/>
            <person name="Martin R."/>
            <person name="Neiman A.M."/>
            <person name="Nikolaou E."/>
            <person name="Quail M.A."/>
            <person name="Quinn J."/>
            <person name="Santos M.C."/>
            <person name="Schmitzberger F.F."/>
            <person name="Sherlock G."/>
            <person name="Shah P."/>
            <person name="Silverstein K.A."/>
            <person name="Skrzypek M.S."/>
            <person name="Soll D."/>
            <person name="Staggs R."/>
            <person name="Stansfield I."/>
            <person name="Stumpf M.P."/>
            <person name="Sudbery P.E."/>
            <person name="Srikantha T."/>
            <person name="Zeng Q."/>
            <person name="Berman J."/>
            <person name="Berriman M."/>
            <person name="Heitman J."/>
            <person name="Gow N.A."/>
            <person name="Lorenz M.C."/>
            <person name="Birren B.W."/>
            <person name="Kellis M."/>
            <person name="Cuomo C.A."/>
        </authorList>
    </citation>
    <scope>NUCLEOTIDE SEQUENCE [LARGE SCALE GENOMIC DNA]</scope>
    <source>
        <strain evidence="26">ATCC 11503 / BCRC 21390 / CBS 2605 / JCM 1781 / NBRC 1676 / NRRL YB-4239</strain>
    </source>
</reference>
<accession>A5E1R9</accession>
<protein>
    <recommendedName>
        <fullName evidence="18">L-lactate dehydrogenase (cytochrome)</fullName>
        <ecNumber evidence="17">1.1.2.3</ecNumber>
    </recommendedName>
    <alternativeName>
        <fullName evidence="20">Cytochrome b2</fullName>
    </alternativeName>
    <alternativeName>
        <fullName evidence="19">Flavocytochrome b2</fullName>
    </alternativeName>
    <alternativeName>
        <fullName evidence="21">L-lactate ferricytochrome c oxidoreductase</fullName>
    </alternativeName>
</protein>
<comment type="cofactor">
    <cofactor evidence="1">
        <name>FMN</name>
        <dbReference type="ChEBI" id="CHEBI:58210"/>
    </cofactor>
</comment>
<dbReference type="GO" id="GO:0020037">
    <property type="term" value="F:heme binding"/>
    <property type="evidence" value="ECO:0007669"/>
    <property type="project" value="InterPro"/>
</dbReference>
<dbReference type="InterPro" id="IPR018506">
    <property type="entry name" value="Cyt_B5_heme-BS"/>
</dbReference>
<name>A5E1R9_LODEL</name>
<keyword evidence="8" id="KW-0288">FMN</keyword>
<keyword evidence="12" id="KW-0408">Iron</keyword>
<evidence type="ECO:0000256" key="11">
    <source>
        <dbReference type="ARBA" id="ARBA00023002"/>
    </source>
</evidence>
<dbReference type="PROSITE" id="PS51349">
    <property type="entry name" value="FMN_HYDROXY_ACID_DH_2"/>
    <property type="match status" value="1"/>
</dbReference>
<dbReference type="OMA" id="RIWFRPK"/>
<evidence type="ECO:0000256" key="4">
    <source>
        <dbReference type="ARBA" id="ARBA00011881"/>
    </source>
</evidence>
<evidence type="ECO:0000256" key="2">
    <source>
        <dbReference type="ARBA" id="ARBA00001970"/>
    </source>
</evidence>
<dbReference type="InterPro" id="IPR000262">
    <property type="entry name" value="FMN-dep_DH"/>
</dbReference>
<dbReference type="EMBL" id="CH981527">
    <property type="protein sequence ID" value="EDK45377.1"/>
    <property type="molecule type" value="Genomic_DNA"/>
</dbReference>
<evidence type="ECO:0000256" key="9">
    <source>
        <dbReference type="ARBA" id="ARBA00022723"/>
    </source>
</evidence>
<dbReference type="PANTHER" id="PTHR10578">
    <property type="entry name" value="S -2-HYDROXY-ACID OXIDASE-RELATED"/>
    <property type="match status" value="1"/>
</dbReference>
<evidence type="ECO:0000256" key="10">
    <source>
        <dbReference type="ARBA" id="ARBA00022946"/>
    </source>
</evidence>
<evidence type="ECO:0000256" key="16">
    <source>
        <dbReference type="ARBA" id="ARBA00061589"/>
    </source>
</evidence>
<dbReference type="KEGG" id="lel:PVL30_003043"/>
<evidence type="ECO:0000256" key="19">
    <source>
        <dbReference type="ARBA" id="ARBA00075949"/>
    </source>
</evidence>
<dbReference type="AlphaFoldDB" id="A5E1R9"/>
<dbReference type="OrthoDB" id="1925334at2759"/>
<dbReference type="Pfam" id="PF01070">
    <property type="entry name" value="FMN_dh"/>
    <property type="match status" value="1"/>
</dbReference>
<dbReference type="VEuPathDB" id="FungiDB:LELG_03556"/>
<evidence type="ECO:0000259" key="24">
    <source>
        <dbReference type="PROSITE" id="PS51349"/>
    </source>
</evidence>
<sequence length="582" mass="65506">MVLSLQEVAKHNTKKDCWVIIHDKAYDLTDFLDEHPGGPGIILKYAGKDATKAFDPIHPSDTLQKYLKPQYHKGEVEKRKPLEMGPKKKLVPKKKGQAKSQQPQQSQQQANTVSNGGSGNVVDEYDVEYDEQDDMDPIPVPNETKSSSTGASGNDYDDDDDEAEYEEVLLDEDGEPIPKEEIARLKRVENKPNFGQMYNLMDFEFVARHTMEKTAWGYYSSGCDDEISMRENHLAYHRVWFKPRVMVDVTNVDFSTTMLGTKTSAPFYVTATALGKLGHPDGEKVLTRACDKQDIIQMIPTLASCSFDEIVDQATNKQTQWFQLYVNADKEVCKKLVQHAEKRGCKGLFITVDAPQLGRREKDMRTKDFEDLSHVQGGGEDTIRDQGAARAISSFIDTSLKWDDLEWFKSITKMPIILKGVQCVEDAVKAAQLGCQGIVLSNHGGRQLEFSRPPIEILIELMPILKEQNLDKDFEVYVDGGVRRATDILKAIALGAKGVGIGRPFLYAMSTYGDDGVIRAMQILKEELEMNMRLLGVTLIDQLNLDYVDARGFTTGRFAPEDNLYSRVYQPMVTPTFKDSKL</sequence>
<dbReference type="GO" id="GO:0005758">
    <property type="term" value="C:mitochondrial intermembrane space"/>
    <property type="evidence" value="ECO:0007669"/>
    <property type="project" value="UniProtKB-SubCell"/>
</dbReference>
<keyword evidence="26" id="KW-1185">Reference proteome</keyword>
<dbReference type="GO" id="GO:0046872">
    <property type="term" value="F:metal ion binding"/>
    <property type="evidence" value="ECO:0007669"/>
    <property type="project" value="UniProtKB-KW"/>
</dbReference>
<dbReference type="GO" id="GO:0006089">
    <property type="term" value="P:lactate metabolic process"/>
    <property type="evidence" value="ECO:0007669"/>
    <property type="project" value="TreeGrafter"/>
</dbReference>
<keyword evidence="11" id="KW-0560">Oxidoreductase</keyword>
<evidence type="ECO:0000256" key="13">
    <source>
        <dbReference type="ARBA" id="ARBA00023128"/>
    </source>
</evidence>
<evidence type="ECO:0000256" key="21">
    <source>
        <dbReference type="ARBA" id="ARBA00078938"/>
    </source>
</evidence>
<dbReference type="Pfam" id="PF00173">
    <property type="entry name" value="Cyt-b5"/>
    <property type="match status" value="1"/>
</dbReference>
<dbReference type="PROSITE" id="PS00191">
    <property type="entry name" value="CYTOCHROME_B5_1"/>
    <property type="match status" value="1"/>
</dbReference>
<comment type="similarity">
    <text evidence="15">In the C-terminal section; belongs to the FMN-dependent alpha-hydroxy acid dehydrogenase family.</text>
</comment>
<comment type="subunit">
    <text evidence="4">Homotetramer.</text>
</comment>
<dbReference type="Gene3D" id="3.10.120.10">
    <property type="entry name" value="Cytochrome b5-like heme/steroid binding domain"/>
    <property type="match status" value="1"/>
</dbReference>
<dbReference type="InterPro" id="IPR001199">
    <property type="entry name" value="Cyt_B5-like_heme/steroid-bd"/>
</dbReference>
<evidence type="ECO:0000256" key="5">
    <source>
        <dbReference type="ARBA" id="ARBA00022448"/>
    </source>
</evidence>
<feature type="domain" description="Cytochrome b5 heme-binding" evidence="23">
    <location>
        <begin position="1"/>
        <end position="77"/>
    </location>
</feature>
<dbReference type="Gene3D" id="3.20.20.70">
    <property type="entry name" value="Aldolase class I"/>
    <property type="match status" value="1"/>
</dbReference>
<dbReference type="InterPro" id="IPR037396">
    <property type="entry name" value="FMN_HAD"/>
</dbReference>
<feature type="compositionally biased region" description="Polar residues" evidence="22">
    <location>
        <begin position="143"/>
        <end position="152"/>
    </location>
</feature>
<dbReference type="SUPFAM" id="SSF51395">
    <property type="entry name" value="FMN-linked oxidoreductases"/>
    <property type="match status" value="1"/>
</dbReference>
<evidence type="ECO:0000256" key="14">
    <source>
        <dbReference type="ARBA" id="ARBA00052399"/>
    </source>
</evidence>
<keyword evidence="6" id="KW-0349">Heme</keyword>
<dbReference type="HOGENOM" id="CLU_020639_1_1_1"/>
<dbReference type="FunFam" id="3.20.20.70:FF:000062">
    <property type="entry name" value="Cytochrome b2, mitochondrial, putative"/>
    <property type="match status" value="1"/>
</dbReference>
<evidence type="ECO:0000256" key="8">
    <source>
        <dbReference type="ARBA" id="ARBA00022643"/>
    </source>
</evidence>
<evidence type="ECO:0000313" key="26">
    <source>
        <dbReference type="Proteomes" id="UP000001996"/>
    </source>
</evidence>
<dbReference type="InterPro" id="IPR037458">
    <property type="entry name" value="L-MDH/L-LDH_FMN-bd"/>
</dbReference>
<evidence type="ECO:0000256" key="20">
    <source>
        <dbReference type="ARBA" id="ARBA00078774"/>
    </source>
</evidence>
<dbReference type="PANTHER" id="PTHR10578:SF148">
    <property type="entry name" value="L-LACTATE DEHYDROGENASE (CYTOCHROME)"/>
    <property type="match status" value="1"/>
</dbReference>
<dbReference type="FunCoup" id="A5E1R9">
    <property type="interactions" value="335"/>
</dbReference>
<dbReference type="CDD" id="cd02922">
    <property type="entry name" value="FCB2_FMN"/>
    <property type="match status" value="1"/>
</dbReference>
<feature type="compositionally biased region" description="Low complexity" evidence="22">
    <location>
        <begin position="98"/>
        <end position="110"/>
    </location>
</feature>
<evidence type="ECO:0000256" key="3">
    <source>
        <dbReference type="ARBA" id="ARBA00004569"/>
    </source>
</evidence>
<evidence type="ECO:0000256" key="18">
    <source>
        <dbReference type="ARBA" id="ARBA00068515"/>
    </source>
</evidence>
<keyword evidence="9" id="KW-0479">Metal-binding</keyword>
<dbReference type="Proteomes" id="UP000001996">
    <property type="component" value="Unassembled WGS sequence"/>
</dbReference>
<dbReference type="STRING" id="379508.A5E1R9"/>
<evidence type="ECO:0000256" key="1">
    <source>
        <dbReference type="ARBA" id="ARBA00001917"/>
    </source>
</evidence>
<dbReference type="InterPro" id="IPR013785">
    <property type="entry name" value="Aldolase_TIM"/>
</dbReference>
<evidence type="ECO:0000256" key="15">
    <source>
        <dbReference type="ARBA" id="ARBA00061137"/>
    </source>
</evidence>
<dbReference type="eggNOG" id="KOG0538">
    <property type="taxonomic scope" value="Eukaryota"/>
</dbReference>
<comment type="similarity">
    <text evidence="16">In the N-terminal section; belongs to the cytochrome b5 family.</text>
</comment>
<evidence type="ECO:0000256" key="6">
    <source>
        <dbReference type="ARBA" id="ARBA00022617"/>
    </source>
</evidence>
<dbReference type="InterPro" id="IPR008259">
    <property type="entry name" value="FMN_hydac_DH_AS"/>
</dbReference>
<proteinExistence type="inferred from homology"/>
<dbReference type="PROSITE" id="PS50255">
    <property type="entry name" value="CYTOCHROME_B5_2"/>
    <property type="match status" value="1"/>
</dbReference>
<dbReference type="GO" id="GO:0004460">
    <property type="term" value="F:L-lactate dehydrogenase (cytochrome) activity"/>
    <property type="evidence" value="ECO:0007669"/>
    <property type="project" value="UniProtKB-EC"/>
</dbReference>
<keyword evidence="7" id="KW-0285">Flavoprotein</keyword>
<dbReference type="GeneID" id="5232529"/>
<comment type="catalytic activity">
    <reaction evidence="14">
        <text>(S)-lactate + 2 Fe(III)-[cytochrome c] = 2 Fe(II)-[cytochrome c] + pyruvate + 2 H(+)</text>
        <dbReference type="Rhea" id="RHEA:19909"/>
        <dbReference type="Rhea" id="RHEA-COMP:10350"/>
        <dbReference type="Rhea" id="RHEA-COMP:14399"/>
        <dbReference type="ChEBI" id="CHEBI:15361"/>
        <dbReference type="ChEBI" id="CHEBI:15378"/>
        <dbReference type="ChEBI" id="CHEBI:16651"/>
        <dbReference type="ChEBI" id="CHEBI:29033"/>
        <dbReference type="ChEBI" id="CHEBI:29034"/>
        <dbReference type="EC" id="1.1.2.3"/>
    </reaction>
    <physiologicalReaction direction="left-to-right" evidence="14">
        <dbReference type="Rhea" id="RHEA:19910"/>
    </physiologicalReaction>
</comment>
<evidence type="ECO:0000256" key="7">
    <source>
        <dbReference type="ARBA" id="ARBA00022630"/>
    </source>
</evidence>
<evidence type="ECO:0000259" key="23">
    <source>
        <dbReference type="PROSITE" id="PS50255"/>
    </source>
</evidence>
<evidence type="ECO:0000256" key="17">
    <source>
        <dbReference type="ARBA" id="ARBA00066458"/>
    </source>
</evidence>
<dbReference type="FunFam" id="3.10.120.10:FF:000009">
    <property type="entry name" value="Cytochrome b2, mitochondrial, putative"/>
    <property type="match status" value="1"/>
</dbReference>
<feature type="region of interest" description="Disordered" evidence="22">
    <location>
        <begin position="67"/>
        <end position="160"/>
    </location>
</feature>
<dbReference type="InterPro" id="IPR036400">
    <property type="entry name" value="Cyt_B5-like_heme/steroid_sf"/>
</dbReference>
<dbReference type="SMART" id="SM01117">
    <property type="entry name" value="Cyt-b5"/>
    <property type="match status" value="1"/>
</dbReference>